<accession>A0AAE1CUB6</accession>
<reference evidence="1" key="1">
    <citation type="journal article" date="2023" name="G3 (Bethesda)">
        <title>A reference genome for the long-term kleptoplast-retaining sea slug Elysia crispata morphotype clarki.</title>
        <authorList>
            <person name="Eastman K.E."/>
            <person name="Pendleton A.L."/>
            <person name="Shaikh M.A."/>
            <person name="Suttiyut T."/>
            <person name="Ogas R."/>
            <person name="Tomko P."/>
            <person name="Gavelis G."/>
            <person name="Widhalm J.R."/>
            <person name="Wisecaver J.H."/>
        </authorList>
    </citation>
    <scope>NUCLEOTIDE SEQUENCE</scope>
    <source>
        <strain evidence="1">ECLA1</strain>
    </source>
</reference>
<evidence type="ECO:0000313" key="1">
    <source>
        <dbReference type="EMBL" id="KAK3735587.1"/>
    </source>
</evidence>
<keyword evidence="2" id="KW-1185">Reference proteome</keyword>
<comment type="caution">
    <text evidence="1">The sequence shown here is derived from an EMBL/GenBank/DDBJ whole genome shotgun (WGS) entry which is preliminary data.</text>
</comment>
<evidence type="ECO:0000313" key="2">
    <source>
        <dbReference type="Proteomes" id="UP001283361"/>
    </source>
</evidence>
<dbReference type="AlphaFoldDB" id="A0AAE1CUB6"/>
<dbReference type="Proteomes" id="UP001283361">
    <property type="component" value="Unassembled WGS sequence"/>
</dbReference>
<sequence length="73" mass="8231">MMFTGGIAARRFSAWEQPLILPSLTMLHQFTVTASFIVLRYTIESGASRHVMVFKTEITCFVTWSAPCDDNSI</sequence>
<dbReference type="EMBL" id="JAWDGP010006780">
    <property type="protein sequence ID" value="KAK3735587.1"/>
    <property type="molecule type" value="Genomic_DNA"/>
</dbReference>
<gene>
    <name evidence="1" type="ORF">RRG08_038740</name>
</gene>
<protein>
    <submittedName>
        <fullName evidence="1">Uncharacterized protein</fullName>
    </submittedName>
</protein>
<name>A0AAE1CUB6_9GAST</name>
<organism evidence="1 2">
    <name type="scientific">Elysia crispata</name>
    <name type="common">lettuce slug</name>
    <dbReference type="NCBI Taxonomy" id="231223"/>
    <lineage>
        <taxon>Eukaryota</taxon>
        <taxon>Metazoa</taxon>
        <taxon>Spiralia</taxon>
        <taxon>Lophotrochozoa</taxon>
        <taxon>Mollusca</taxon>
        <taxon>Gastropoda</taxon>
        <taxon>Heterobranchia</taxon>
        <taxon>Euthyneura</taxon>
        <taxon>Panpulmonata</taxon>
        <taxon>Sacoglossa</taxon>
        <taxon>Placobranchoidea</taxon>
        <taxon>Plakobranchidae</taxon>
        <taxon>Elysia</taxon>
    </lineage>
</organism>
<proteinExistence type="predicted"/>